<feature type="compositionally biased region" description="Polar residues" evidence="11">
    <location>
        <begin position="947"/>
        <end position="972"/>
    </location>
</feature>
<dbReference type="InterPro" id="IPR014001">
    <property type="entry name" value="Helicase_ATP-bd"/>
</dbReference>
<evidence type="ECO:0000256" key="8">
    <source>
        <dbReference type="ARBA" id="ARBA00023125"/>
    </source>
</evidence>
<feature type="compositionally biased region" description="Low complexity" evidence="11">
    <location>
        <begin position="115"/>
        <end position="173"/>
    </location>
</feature>
<dbReference type="SMART" id="SM00487">
    <property type="entry name" value="DEXDc"/>
    <property type="match status" value="1"/>
</dbReference>
<keyword evidence="4" id="KW-0378">Hydrolase</keyword>
<feature type="compositionally biased region" description="Basic and acidic residues" evidence="11">
    <location>
        <begin position="1572"/>
        <end position="1592"/>
    </location>
</feature>
<feature type="region of interest" description="Disordered" evidence="11">
    <location>
        <begin position="1712"/>
        <end position="1754"/>
    </location>
</feature>
<feature type="compositionally biased region" description="Acidic residues" evidence="11">
    <location>
        <begin position="1468"/>
        <end position="1479"/>
    </location>
</feature>
<evidence type="ECO:0000313" key="15">
    <source>
        <dbReference type="EMBL" id="KAG2393435.1"/>
    </source>
</evidence>
<dbReference type="FunFam" id="1.20.120.850:FF:000012">
    <property type="entry name" value="protein PHOTOPERIOD-INDEPENDENT EARLY FLOWERING 1 isoform X3"/>
    <property type="match status" value="1"/>
</dbReference>
<evidence type="ECO:0000259" key="14">
    <source>
        <dbReference type="PROSITE" id="PS51204"/>
    </source>
</evidence>
<dbReference type="GO" id="GO:0000812">
    <property type="term" value="C:Swr1 complex"/>
    <property type="evidence" value="ECO:0007669"/>
    <property type="project" value="TreeGrafter"/>
</dbReference>
<comment type="subcellular location">
    <subcellularLocation>
        <location evidence="1">Nucleus</location>
    </subcellularLocation>
</comment>
<comment type="similarity">
    <text evidence="2">Belongs to the SNF2/RAD54 helicase family. SWR1 subfamily.</text>
</comment>
<sequence length="1788" mass="206061">MPPTRQTRHTTRTKTDPYLLHHHDSNGIHKPTSLDGNSSDDALTPQRAIEILKKHHQNIQNEITFIKSNHHPNYSRYHSQTLDESSRIDFSIMEALQQSLEPHQPRDESTISMHPLSDSSSKSYSHTPSTTSSSATSSSPNSTTSPPSTPPTTQSSTAIHKPPSTTTPAATTSIDSDSKVGESSSRSDNQYEETRSKDHDSLITQSATTMDNLSDEENEESKDEDVEYQPSRKKVKTTTEENEQKRMEDELLSKEETILKEIKEMQRKGEWLPQTQQKIGKEPKRNRSHWDYLLEEMEFIAKDFAQSRKWKVTTAKKYAKSVAKYHQQLEQQEIKKQKEIELNLRKQASKIAKLVKKDFWEKIAKLVKYKNQSIIDDTKQQLLAEKRDLLVKQTEKYTQLISQDLISVTSETTNSTLQDDTSQAEEEINNQDFTPSSEDDDSDHIIDTEDEDEDYEDEIEQLKKESEMDIDTIMKQNYNNAPVEDENMLTDKMKDSSMMVSEEPAEYSAPVESSLTNTATNNELSQPPSLEDSQSSLMNQVAEDAKQYQPTGFTLTTSKVKTPIPFLLNENLKLREYQQIGLDWLVTMHDKGLNGILADEMGLGKTIMTISLIAHLACTEKIWGPHLVVVPSSVLLNWEIEFKRWCPSLKILAYHGTQKQRKDKRVGWNKPNAFHVCITSYNLVVQDKIMFKRKKWHYLILDEAHHIRNFKGQTWQSLLNFNTERRLLLTGTPLQNNVMELWSLMHFIMPHVFQSHSEFKDWFSNSIQGMVEGKQEMNKELISRLHTILRPFILRRLKKEVSEQLPSKQEHVVRVRLSKRQRNLYEDFISRADTRETLASGNVFKMINVVMQLRKVCNHPDLFEPRPIISPFASVPLSLLSAPIQSIILDPIYYGSDDYLNCYHDLQSRYFTLSNYFNFVFTQHENRMSMENFDQVSSLRPIPADHASSNTSSNQIPTPLTTPSASNTITAPRTDSSLLKLEDLSPEDQDQLYHMYSHDLNVDQHNDNSFFKKRALEMALNRYRDRVERANYMQSVNSHRCERKPIYGYNFIKILESIALEKEMKRFHKCNEFEDVLHSMCKSLEELEQELSFELDNFVCFIPHARSEAPEIREVSTIRFKKDLIEQHVVRHVISPTLDLIRKASIRMQMHFPDKRLLQYDCGKLQKLSSMLKDLKREGHRVLIFTQMSKMLDVLESFMSMNGHSYFRLDGQTKLEERQYMMECFNNNPKIFAFILSTRSGGVGINLTGADTVIFYDSDWNPAMDAQAQDRCHRIGQTRNVNIYRLISESTIEERILLKANQKRHMNEIVIHNGAFTPDFLKNQMEVRDLFKDSEKSFSNALLDAEEQMSAYNNMINNENNKQKESETETYNEKDLDRILTSAEDENDVEALRNARKEQTEQSQNDFADVEATAEDDIINHLTPVEQFAFTQLTERTMNAVQQEIEEIKQSEKERTENWKNQLQQIDSDLDMSDENNADNESKDEVESNSSDESTQNFYEYEDQRELWNSLQICIPTSILRDLYGDIDELFLNKDALPSSPSPSQQLHAELEQTPSHCSWLNKSTSSNSSQLEHESSIHNDTHRVVSVDKKSLLHNHSNNSNSHSRDEEQSNPSSLPSSHLDDFCEIGSGSIDDMILFSGLDESHPIMNNPSSSTIDSNVGRRVSPSTGMNTIHNHTALVQTTQKVQDPPQNLNVEELDPLNETVPIVTLQRRPKKRISHDKKQVVPPATATSNDNNKPMSGTPHHDSTTTATTGTNQLLNIPIDHHQVYNHYMAILLLQQILPYPRL</sequence>
<feature type="coiled-coil region" evidence="10">
    <location>
        <begin position="1342"/>
        <end position="1402"/>
    </location>
</feature>
<feature type="region of interest" description="Disordered" evidence="11">
    <location>
        <begin position="412"/>
        <end position="457"/>
    </location>
</feature>
<dbReference type="GO" id="GO:0004386">
    <property type="term" value="F:helicase activity"/>
    <property type="evidence" value="ECO:0007669"/>
    <property type="project" value="UniProtKB-KW"/>
</dbReference>
<dbReference type="InterPro" id="IPR000330">
    <property type="entry name" value="SNF2_N"/>
</dbReference>
<dbReference type="RefSeq" id="XP_044555329.1">
    <property type="nucleotide sequence ID" value="XM_044696884.1"/>
</dbReference>
<feature type="compositionally biased region" description="Basic residues" evidence="11">
    <location>
        <begin position="1"/>
        <end position="12"/>
    </location>
</feature>
<dbReference type="Gene3D" id="3.40.50.10810">
    <property type="entry name" value="Tandem AAA-ATPase domain"/>
    <property type="match status" value="1"/>
</dbReference>
<keyword evidence="5" id="KW-0347">Helicase</keyword>
<dbReference type="InterPro" id="IPR027417">
    <property type="entry name" value="P-loop_NTPase"/>
</dbReference>
<evidence type="ECO:0000259" key="13">
    <source>
        <dbReference type="PROSITE" id="PS51194"/>
    </source>
</evidence>
<feature type="compositionally biased region" description="Basic and acidic residues" evidence="11">
    <location>
        <begin position="237"/>
        <end position="252"/>
    </location>
</feature>
<dbReference type="SMART" id="SM00490">
    <property type="entry name" value="HELICc"/>
    <property type="match status" value="1"/>
</dbReference>
<evidence type="ECO:0000256" key="6">
    <source>
        <dbReference type="ARBA" id="ARBA00022840"/>
    </source>
</evidence>
<dbReference type="Gene3D" id="1.20.120.850">
    <property type="entry name" value="SWI2/SNF2 ATPases, N-terminal domain"/>
    <property type="match status" value="1"/>
</dbReference>
<feature type="region of interest" description="Disordered" evidence="11">
    <location>
        <begin position="1"/>
        <end position="21"/>
    </location>
</feature>
<feature type="compositionally biased region" description="Basic and acidic residues" evidence="11">
    <location>
        <begin position="192"/>
        <end position="201"/>
    </location>
</feature>
<dbReference type="InterPro" id="IPR014012">
    <property type="entry name" value="HSA_dom"/>
</dbReference>
<feature type="compositionally biased region" description="Acidic residues" evidence="11">
    <location>
        <begin position="437"/>
        <end position="457"/>
    </location>
</feature>
<evidence type="ECO:0000256" key="4">
    <source>
        <dbReference type="ARBA" id="ARBA00022801"/>
    </source>
</evidence>
<keyword evidence="3" id="KW-0547">Nucleotide-binding</keyword>
<feature type="region of interest" description="Disordered" evidence="11">
    <location>
        <begin position="99"/>
        <end position="252"/>
    </location>
</feature>
<dbReference type="Pfam" id="PF00271">
    <property type="entry name" value="Helicase_C"/>
    <property type="match status" value="1"/>
</dbReference>
<feature type="compositionally biased region" description="Low complexity" evidence="11">
    <location>
        <begin position="1559"/>
        <end position="1571"/>
    </location>
</feature>
<dbReference type="InterPro" id="IPR038718">
    <property type="entry name" value="SNF2-like_sf"/>
</dbReference>
<dbReference type="InterPro" id="IPR001650">
    <property type="entry name" value="Helicase_C-like"/>
</dbReference>
<dbReference type="Gene3D" id="3.40.50.300">
    <property type="entry name" value="P-loop containing nucleotide triphosphate hydrolases"/>
    <property type="match status" value="1"/>
</dbReference>
<evidence type="ECO:0000256" key="7">
    <source>
        <dbReference type="ARBA" id="ARBA00022853"/>
    </source>
</evidence>
<feature type="region of interest" description="Disordered" evidence="11">
    <location>
        <begin position="1539"/>
        <end position="1623"/>
    </location>
</feature>
<keyword evidence="7" id="KW-0156">Chromatin regulator</keyword>
<dbReference type="PROSITE" id="PS51204">
    <property type="entry name" value="HSA"/>
    <property type="match status" value="1"/>
</dbReference>
<keyword evidence="6" id="KW-0067">ATP-binding</keyword>
<dbReference type="Pfam" id="PF07529">
    <property type="entry name" value="HSA"/>
    <property type="match status" value="1"/>
</dbReference>
<evidence type="ECO:0000259" key="12">
    <source>
        <dbReference type="PROSITE" id="PS51192"/>
    </source>
</evidence>
<evidence type="ECO:0000256" key="3">
    <source>
        <dbReference type="ARBA" id="ARBA00022741"/>
    </source>
</evidence>
<feature type="domain" description="Helicase C-terminal" evidence="13">
    <location>
        <begin position="1167"/>
        <end position="1317"/>
    </location>
</feature>
<evidence type="ECO:0000256" key="9">
    <source>
        <dbReference type="ARBA" id="ARBA00023242"/>
    </source>
</evidence>
<evidence type="ECO:0000313" key="16">
    <source>
        <dbReference type="Proteomes" id="UP000816034"/>
    </source>
</evidence>
<dbReference type="SUPFAM" id="SSF52540">
    <property type="entry name" value="P-loop containing nucleoside triphosphate hydrolases"/>
    <property type="match status" value="2"/>
</dbReference>
<dbReference type="GO" id="GO:0005524">
    <property type="term" value="F:ATP binding"/>
    <property type="evidence" value="ECO:0007669"/>
    <property type="project" value="UniProtKB-KW"/>
</dbReference>
<reference evidence="15 16" key="1">
    <citation type="journal article" date="2018" name="BMC Genomics">
        <title>The genome of Naegleria lovaniensis, the basis for a comparative approach to unravel pathogenicity factors of the human pathogenic amoeba N. fowleri.</title>
        <authorList>
            <person name="Liechti N."/>
            <person name="Schurch N."/>
            <person name="Bruggmann R."/>
            <person name="Wittwer M."/>
        </authorList>
    </citation>
    <scope>NUCLEOTIDE SEQUENCE [LARGE SCALE GENOMIC DNA]</scope>
    <source>
        <strain evidence="15 16">ATCC 30569</strain>
    </source>
</reference>
<dbReference type="PROSITE" id="PS51192">
    <property type="entry name" value="HELICASE_ATP_BIND_1"/>
    <property type="match status" value="1"/>
</dbReference>
<dbReference type="CDD" id="cd18003">
    <property type="entry name" value="DEXQc_SRCAP"/>
    <property type="match status" value="1"/>
</dbReference>
<keyword evidence="10" id="KW-0175">Coiled coil</keyword>
<dbReference type="FunFam" id="3.40.50.10810:FF:000005">
    <property type="entry name" value="Photoperiod-independent early flowering 1"/>
    <property type="match status" value="1"/>
</dbReference>
<evidence type="ECO:0000256" key="1">
    <source>
        <dbReference type="ARBA" id="ARBA00004123"/>
    </source>
</evidence>
<dbReference type="GeneID" id="68099420"/>
<dbReference type="PANTHER" id="PTHR45685">
    <property type="entry name" value="HELICASE SRCAP-RELATED"/>
    <property type="match status" value="1"/>
</dbReference>
<dbReference type="GO" id="GO:0042393">
    <property type="term" value="F:histone binding"/>
    <property type="evidence" value="ECO:0007669"/>
    <property type="project" value="TreeGrafter"/>
</dbReference>
<dbReference type="InterPro" id="IPR049730">
    <property type="entry name" value="SNF2/RAD54-like_C"/>
</dbReference>
<gene>
    <name evidence="15" type="ORF">C9374_006966</name>
</gene>
<feature type="domain" description="HSA" evidence="14">
    <location>
        <begin position="277"/>
        <end position="351"/>
    </location>
</feature>
<keyword evidence="9" id="KW-0539">Nucleus</keyword>
<dbReference type="GO" id="GO:0016887">
    <property type="term" value="F:ATP hydrolysis activity"/>
    <property type="evidence" value="ECO:0007669"/>
    <property type="project" value="TreeGrafter"/>
</dbReference>
<evidence type="ECO:0000256" key="11">
    <source>
        <dbReference type="SAM" id="MobiDB-lite"/>
    </source>
</evidence>
<feature type="region of interest" description="Disordered" evidence="11">
    <location>
        <begin position="941"/>
        <end position="972"/>
    </location>
</feature>
<evidence type="ECO:0000256" key="2">
    <source>
        <dbReference type="ARBA" id="ARBA00009220"/>
    </source>
</evidence>
<organism evidence="15 16">
    <name type="scientific">Naegleria lovaniensis</name>
    <name type="common">Amoeba</name>
    <dbReference type="NCBI Taxonomy" id="51637"/>
    <lineage>
        <taxon>Eukaryota</taxon>
        <taxon>Discoba</taxon>
        <taxon>Heterolobosea</taxon>
        <taxon>Tetramitia</taxon>
        <taxon>Eutetramitia</taxon>
        <taxon>Vahlkampfiidae</taxon>
        <taxon>Naegleria</taxon>
    </lineage>
</organism>
<feature type="compositionally biased region" description="Acidic residues" evidence="11">
    <location>
        <begin position="213"/>
        <end position="227"/>
    </location>
</feature>
<dbReference type="Pfam" id="PF00176">
    <property type="entry name" value="SNF2-rel_dom"/>
    <property type="match status" value="1"/>
</dbReference>
<name>A0AA88H2D6_NAELO</name>
<accession>A0AA88H2D6</accession>
<protein>
    <recommendedName>
        <fullName evidence="17">Helicase</fullName>
    </recommendedName>
</protein>
<evidence type="ECO:0000256" key="5">
    <source>
        <dbReference type="ARBA" id="ARBA00022806"/>
    </source>
</evidence>
<dbReference type="SMART" id="SM00573">
    <property type="entry name" value="HSA"/>
    <property type="match status" value="1"/>
</dbReference>
<keyword evidence="16" id="KW-1185">Reference proteome</keyword>
<feature type="region of interest" description="Disordered" evidence="11">
    <location>
        <begin position="1465"/>
        <end position="1496"/>
    </location>
</feature>
<proteinExistence type="inferred from homology"/>
<dbReference type="Proteomes" id="UP000816034">
    <property type="component" value="Unassembled WGS sequence"/>
</dbReference>
<keyword evidence="8" id="KW-0238">DNA-binding</keyword>
<feature type="compositionally biased region" description="Polar residues" evidence="11">
    <location>
        <begin position="412"/>
        <end position="421"/>
    </location>
</feature>
<dbReference type="CDD" id="cd18793">
    <property type="entry name" value="SF2_C_SNF"/>
    <property type="match status" value="1"/>
</dbReference>
<dbReference type="InterPro" id="IPR050520">
    <property type="entry name" value="INO80/SWR1_helicase"/>
</dbReference>
<comment type="caution">
    <text evidence="15">The sequence shown here is derived from an EMBL/GenBank/DDBJ whole genome shotgun (WGS) entry which is preliminary data.</text>
</comment>
<evidence type="ECO:0000256" key="10">
    <source>
        <dbReference type="SAM" id="Coils"/>
    </source>
</evidence>
<dbReference type="EMBL" id="PYSW02000002">
    <property type="protein sequence ID" value="KAG2393435.1"/>
    <property type="molecule type" value="Genomic_DNA"/>
</dbReference>
<evidence type="ECO:0008006" key="17">
    <source>
        <dbReference type="Google" id="ProtNLM"/>
    </source>
</evidence>
<dbReference type="GO" id="GO:0003677">
    <property type="term" value="F:DNA binding"/>
    <property type="evidence" value="ECO:0007669"/>
    <property type="project" value="UniProtKB-KW"/>
</dbReference>
<feature type="domain" description="Helicase ATP-binding" evidence="12">
    <location>
        <begin position="586"/>
        <end position="751"/>
    </location>
</feature>
<dbReference type="PANTHER" id="PTHR45685:SF1">
    <property type="entry name" value="HELICASE SRCAP"/>
    <property type="match status" value="1"/>
</dbReference>
<dbReference type="PROSITE" id="PS51194">
    <property type="entry name" value="HELICASE_CTER"/>
    <property type="match status" value="1"/>
</dbReference>
<dbReference type="GO" id="GO:0006338">
    <property type="term" value="P:chromatin remodeling"/>
    <property type="evidence" value="ECO:0007669"/>
    <property type="project" value="TreeGrafter"/>
</dbReference>
<feature type="compositionally biased region" description="Polar residues" evidence="11">
    <location>
        <begin position="1730"/>
        <end position="1740"/>
    </location>
</feature>